<evidence type="ECO:0000313" key="2">
    <source>
        <dbReference type="EMBL" id="CAF3824478.1"/>
    </source>
</evidence>
<sequence length="138" mass="15903">MPKDLTRRTNLFKSTDEHLHPQIPPQNPPSSNEPLSDDVITALYIVLNNINIHEDITSSSISNPSVVYIQNSIDLYLNYDQPCSSNSTDNRYFICRYNFTWACLSNTYYNSIISMCSAQLSVPLYPLWRVIFNSFVKK</sequence>
<accession>A0A819CPP8</accession>
<dbReference type="AlphaFoldDB" id="A0A819CPP8"/>
<reference evidence="2" key="1">
    <citation type="submission" date="2021-02" db="EMBL/GenBank/DDBJ databases">
        <authorList>
            <person name="Nowell W R."/>
        </authorList>
    </citation>
    <scope>NUCLEOTIDE SEQUENCE</scope>
</reference>
<dbReference type="EMBL" id="CAJOBB010001204">
    <property type="protein sequence ID" value="CAF3824478.1"/>
    <property type="molecule type" value="Genomic_DNA"/>
</dbReference>
<name>A0A819CPP8_9BILA</name>
<dbReference type="Proteomes" id="UP000663868">
    <property type="component" value="Unassembled WGS sequence"/>
</dbReference>
<dbReference type="EMBL" id="CAJNOE010002452">
    <property type="protein sequence ID" value="CAF1483049.1"/>
    <property type="molecule type" value="Genomic_DNA"/>
</dbReference>
<evidence type="ECO:0000313" key="3">
    <source>
        <dbReference type="Proteomes" id="UP000663868"/>
    </source>
</evidence>
<comment type="caution">
    <text evidence="2">The sequence shown here is derived from an EMBL/GenBank/DDBJ whole genome shotgun (WGS) entry which is preliminary data.</text>
</comment>
<evidence type="ECO:0000313" key="1">
    <source>
        <dbReference type="EMBL" id="CAF1483049.1"/>
    </source>
</evidence>
<dbReference type="Proteomes" id="UP000663860">
    <property type="component" value="Unassembled WGS sequence"/>
</dbReference>
<gene>
    <name evidence="1" type="ORF">IZO911_LOCUS44085</name>
    <name evidence="2" type="ORF">KXQ929_LOCUS18455</name>
</gene>
<organism evidence="2 3">
    <name type="scientific">Adineta steineri</name>
    <dbReference type="NCBI Taxonomy" id="433720"/>
    <lineage>
        <taxon>Eukaryota</taxon>
        <taxon>Metazoa</taxon>
        <taxon>Spiralia</taxon>
        <taxon>Gnathifera</taxon>
        <taxon>Rotifera</taxon>
        <taxon>Eurotatoria</taxon>
        <taxon>Bdelloidea</taxon>
        <taxon>Adinetida</taxon>
        <taxon>Adinetidae</taxon>
        <taxon>Adineta</taxon>
    </lineage>
</organism>
<proteinExistence type="predicted"/>
<protein>
    <submittedName>
        <fullName evidence="2">Uncharacterized protein</fullName>
    </submittedName>
</protein>